<comment type="caution">
    <text evidence="6">The sequence shown here is derived from an EMBL/GenBank/DDBJ whole genome shotgun (WGS) entry which is preliminary data.</text>
</comment>
<accession>A0A086SV10</accession>
<keyword evidence="7" id="KW-1185">Reference proteome</keyword>
<proteinExistence type="predicted"/>
<sequence length="272" mass="30827">MHLSKSSTPGNEDKVGQGIASSKLKRNDIWVTSKLWNADHRPRAARKAVEKTISDLGVDQLDLYLIHWPVAFVPGSERLDPKASLVETWRAMEELVRDNKTRYIGISNFAPADVAVILGVCDICPYAHEFEAHPYLQQEEYVAWHLQRGIKVIAYSPLANTNPHYHSGIPLILDDPFWKTMAERKNATVAQTVLAWGRQRGTVVIPKSVHENYIDENLGSLDIFFAEEEMLQVAAQDKKLRMNDPGRAWGVDLFEGLDDPTTRLVWQEEAEL</sequence>
<dbReference type="SUPFAM" id="SSF51430">
    <property type="entry name" value="NAD(P)-linked oxidoreductase"/>
    <property type="match status" value="1"/>
</dbReference>
<dbReference type="PIRSF" id="PIRSF000097">
    <property type="entry name" value="AKR"/>
    <property type="match status" value="1"/>
</dbReference>
<reference evidence="7" key="1">
    <citation type="journal article" date="2014" name="Genome Announc.">
        <title>Genome sequence and annotation of Acremonium chrysogenum, producer of the beta-lactam antibiotic cephalosporin C.</title>
        <authorList>
            <person name="Terfehr D."/>
            <person name="Dahlmann T.A."/>
            <person name="Specht T."/>
            <person name="Zadra I."/>
            <person name="Kuernsteiner H."/>
            <person name="Kueck U."/>
        </authorList>
    </citation>
    <scope>NUCLEOTIDE SEQUENCE [LARGE SCALE GENOMIC DNA]</scope>
    <source>
        <strain evidence="7">ATCC 11550 / CBS 779.69 / DSM 880 / IAM 14645 / JCM 23072 / IMI 49137</strain>
    </source>
</reference>
<dbReference type="GO" id="GO:0016491">
    <property type="term" value="F:oxidoreductase activity"/>
    <property type="evidence" value="ECO:0007669"/>
    <property type="project" value="UniProtKB-KW"/>
</dbReference>
<evidence type="ECO:0000256" key="1">
    <source>
        <dbReference type="ARBA" id="ARBA00023002"/>
    </source>
</evidence>
<evidence type="ECO:0000256" key="4">
    <source>
        <dbReference type="SAM" id="MobiDB-lite"/>
    </source>
</evidence>
<feature type="binding site" evidence="2">
    <location>
        <position position="67"/>
    </location>
    <ligand>
        <name>substrate</name>
    </ligand>
</feature>
<dbReference type="Proteomes" id="UP000029964">
    <property type="component" value="Unassembled WGS sequence"/>
</dbReference>
<dbReference type="InterPro" id="IPR020471">
    <property type="entry name" value="AKR"/>
</dbReference>
<gene>
    <name evidence="6" type="ORF">ACRE_083470</name>
</gene>
<dbReference type="Pfam" id="PF00248">
    <property type="entry name" value="Aldo_ket_red"/>
    <property type="match status" value="1"/>
</dbReference>
<keyword evidence="1" id="KW-0560">Oxidoreductase</keyword>
<dbReference type="Gene3D" id="3.20.20.100">
    <property type="entry name" value="NADP-dependent oxidoreductase domain"/>
    <property type="match status" value="1"/>
</dbReference>
<evidence type="ECO:0000256" key="3">
    <source>
        <dbReference type="PIRSR" id="PIRSR000097-3"/>
    </source>
</evidence>
<dbReference type="EMBL" id="JPKY01000155">
    <property type="protein sequence ID" value="KFH40942.1"/>
    <property type="molecule type" value="Genomic_DNA"/>
</dbReference>
<evidence type="ECO:0000259" key="5">
    <source>
        <dbReference type="Pfam" id="PF00248"/>
    </source>
</evidence>
<dbReference type="HOGENOM" id="CLU_023205_0_0_1"/>
<dbReference type="InterPro" id="IPR023210">
    <property type="entry name" value="NADP_OxRdtase_dom"/>
</dbReference>
<feature type="region of interest" description="Disordered" evidence="4">
    <location>
        <begin position="1"/>
        <end position="20"/>
    </location>
</feature>
<name>A0A086SV10_HAPC1</name>
<dbReference type="AlphaFoldDB" id="A0A086SV10"/>
<dbReference type="CDD" id="cd19071">
    <property type="entry name" value="AKR_AKR1-5-like"/>
    <property type="match status" value="1"/>
</dbReference>
<dbReference type="PRINTS" id="PR00069">
    <property type="entry name" value="ALDKETRDTASE"/>
</dbReference>
<feature type="site" description="Lowers pKa of active site Tyr" evidence="3">
    <location>
        <position position="34"/>
    </location>
</feature>
<feature type="compositionally biased region" description="Polar residues" evidence="4">
    <location>
        <begin position="1"/>
        <end position="10"/>
    </location>
</feature>
<evidence type="ECO:0000313" key="7">
    <source>
        <dbReference type="Proteomes" id="UP000029964"/>
    </source>
</evidence>
<evidence type="ECO:0000313" key="6">
    <source>
        <dbReference type="EMBL" id="KFH40942.1"/>
    </source>
</evidence>
<dbReference type="PROSITE" id="PS00062">
    <property type="entry name" value="ALDOKETO_REDUCTASE_2"/>
    <property type="match status" value="1"/>
</dbReference>
<evidence type="ECO:0000256" key="2">
    <source>
        <dbReference type="PIRSR" id="PIRSR000097-2"/>
    </source>
</evidence>
<protein>
    <submittedName>
        <fullName evidence="6">Putative oxidoreductase-like protein</fullName>
    </submittedName>
</protein>
<dbReference type="InterPro" id="IPR036812">
    <property type="entry name" value="NAD(P)_OxRdtase_dom_sf"/>
</dbReference>
<dbReference type="OrthoDB" id="416253at2759"/>
<dbReference type="InterPro" id="IPR018170">
    <property type="entry name" value="Aldo/ket_reductase_CS"/>
</dbReference>
<dbReference type="PANTHER" id="PTHR11732">
    <property type="entry name" value="ALDO/KETO REDUCTASE"/>
    <property type="match status" value="1"/>
</dbReference>
<feature type="domain" description="NADP-dependent oxidoreductase" evidence="5">
    <location>
        <begin position="11"/>
        <end position="234"/>
    </location>
</feature>
<organism evidence="6 7">
    <name type="scientific">Hapsidospora chrysogenum (strain ATCC 11550 / CBS 779.69 / DSM 880 / IAM 14645 / JCM 23072 / IMI 49137)</name>
    <name type="common">Acremonium chrysogenum</name>
    <dbReference type="NCBI Taxonomy" id="857340"/>
    <lineage>
        <taxon>Eukaryota</taxon>
        <taxon>Fungi</taxon>
        <taxon>Dikarya</taxon>
        <taxon>Ascomycota</taxon>
        <taxon>Pezizomycotina</taxon>
        <taxon>Sordariomycetes</taxon>
        <taxon>Hypocreomycetidae</taxon>
        <taxon>Hypocreales</taxon>
        <taxon>Bionectriaceae</taxon>
        <taxon>Hapsidospora</taxon>
    </lineage>
</organism>
<dbReference type="STRING" id="857340.A0A086SV10"/>